<name>A0A8E1R396_9BACT</name>
<reference evidence="2 3" key="1">
    <citation type="submission" date="2015-06" db="EMBL/GenBank/DDBJ databases">
        <title>Prevotella sp. 109, sp. nov., a novel member of the family Prevotellaceae isolated from human faeces.</title>
        <authorList>
            <person name="Shkoporov A.N."/>
            <person name="Chaplin A.V."/>
            <person name="Kafarskaia L.I."/>
            <person name="Efimov B.A."/>
        </authorList>
    </citation>
    <scope>NUCLEOTIDE SEQUENCE [LARGE SCALE GENOMIC DNA]</scope>
    <source>
        <strain evidence="2 3">109</strain>
    </source>
</reference>
<dbReference type="Proteomes" id="UP000036951">
    <property type="component" value="Unassembled WGS sequence"/>
</dbReference>
<dbReference type="OrthoDB" id="9998706at2"/>
<accession>A0A8E1R396</accession>
<evidence type="ECO:0000256" key="1">
    <source>
        <dbReference type="SAM" id="MobiDB-lite"/>
    </source>
</evidence>
<dbReference type="EMBL" id="LFQU01000002">
    <property type="protein sequence ID" value="KOO69507.1"/>
    <property type="molecule type" value="Genomic_DNA"/>
</dbReference>
<proteinExistence type="predicted"/>
<dbReference type="RefSeq" id="WP_053397605.1">
    <property type="nucleotide sequence ID" value="NZ_LFQU01000002.1"/>
</dbReference>
<protein>
    <submittedName>
        <fullName evidence="2">Uncharacterized protein</fullName>
    </submittedName>
</protein>
<organism evidence="2 3">
    <name type="scientific">Xylanibacter rarus</name>
    <dbReference type="NCBI Taxonomy" id="1676614"/>
    <lineage>
        <taxon>Bacteria</taxon>
        <taxon>Pseudomonadati</taxon>
        <taxon>Bacteroidota</taxon>
        <taxon>Bacteroidia</taxon>
        <taxon>Bacteroidales</taxon>
        <taxon>Prevotellaceae</taxon>
        <taxon>Xylanibacter</taxon>
    </lineage>
</organism>
<evidence type="ECO:0000313" key="3">
    <source>
        <dbReference type="Proteomes" id="UP000036951"/>
    </source>
</evidence>
<feature type="compositionally biased region" description="Acidic residues" evidence="1">
    <location>
        <begin position="106"/>
        <end position="119"/>
    </location>
</feature>
<keyword evidence="3" id="KW-1185">Reference proteome</keyword>
<dbReference type="AlphaFoldDB" id="A0A8E1R396"/>
<gene>
    <name evidence="2" type="ORF">ACU52_02340</name>
</gene>
<feature type="compositionally biased region" description="Acidic residues" evidence="1">
    <location>
        <begin position="80"/>
        <end position="98"/>
    </location>
</feature>
<comment type="caution">
    <text evidence="2">The sequence shown here is derived from an EMBL/GenBank/DDBJ whole genome shotgun (WGS) entry which is preliminary data.</text>
</comment>
<feature type="region of interest" description="Disordered" evidence="1">
    <location>
        <begin position="73"/>
        <end position="135"/>
    </location>
</feature>
<evidence type="ECO:0000313" key="2">
    <source>
        <dbReference type="EMBL" id="KOO69507.1"/>
    </source>
</evidence>
<sequence length="135" mass="15363">MDDYGNFTLDENMFSAWLDGNMTPDEEEAFMDMCADDPAMGEILDANDQVDDYYESLIDGGYEIPEELDTDFDLPYISPADEDDDIYSYEDIEPYDDSSDSHDMTDDGMTDSDGFDDDNATDHFGSDTYQDMDLM</sequence>